<reference evidence="1 2" key="1">
    <citation type="journal article" date="2023" name="Nat. Commun.">
        <title>Origin of minicircular mitochondrial genomes in red algae.</title>
        <authorList>
            <person name="Lee Y."/>
            <person name="Cho C.H."/>
            <person name="Lee Y.M."/>
            <person name="Park S.I."/>
            <person name="Yang J.H."/>
            <person name="West J.A."/>
            <person name="Bhattacharya D."/>
            <person name="Yoon H.S."/>
        </authorList>
    </citation>
    <scope>NUCLEOTIDE SEQUENCE [LARGE SCALE GENOMIC DNA]</scope>
    <source>
        <strain evidence="1 2">CCMP1338</strain>
        <tissue evidence="1">Whole cell</tissue>
    </source>
</reference>
<evidence type="ECO:0000313" key="2">
    <source>
        <dbReference type="Proteomes" id="UP001157974"/>
    </source>
</evidence>
<dbReference type="GO" id="GO:0005743">
    <property type="term" value="C:mitochondrial inner membrane"/>
    <property type="evidence" value="ECO:0007669"/>
    <property type="project" value="TreeGrafter"/>
</dbReference>
<evidence type="ECO:0000313" key="1">
    <source>
        <dbReference type="EMBL" id="KAJ8908008.1"/>
    </source>
</evidence>
<comment type="caution">
    <text evidence="1">The sequence shown here is derived from an EMBL/GenBank/DDBJ whole genome shotgun (WGS) entry which is preliminary data.</text>
</comment>
<organism evidence="1 2">
    <name type="scientific">Rhodosorus marinus</name>
    <dbReference type="NCBI Taxonomy" id="101924"/>
    <lineage>
        <taxon>Eukaryota</taxon>
        <taxon>Rhodophyta</taxon>
        <taxon>Stylonematophyceae</taxon>
        <taxon>Stylonematales</taxon>
        <taxon>Stylonemataceae</taxon>
        <taxon>Rhodosorus</taxon>
    </lineage>
</organism>
<dbReference type="Proteomes" id="UP001157974">
    <property type="component" value="Unassembled WGS sequence"/>
</dbReference>
<protein>
    <recommendedName>
        <fullName evidence="3">Thioredoxin domain-containing protein</fullName>
    </recommendedName>
</protein>
<keyword evidence="2" id="KW-1185">Reference proteome</keyword>
<dbReference type="Pfam" id="PF05176">
    <property type="entry name" value="ATP-synt_10"/>
    <property type="match status" value="1"/>
</dbReference>
<evidence type="ECO:0008006" key="3">
    <source>
        <dbReference type="Google" id="ProtNLM"/>
    </source>
</evidence>
<dbReference type="GO" id="GO:0033615">
    <property type="term" value="P:mitochondrial proton-transporting ATP synthase complex assembly"/>
    <property type="evidence" value="ECO:0007669"/>
    <property type="project" value="TreeGrafter"/>
</dbReference>
<dbReference type="PANTHER" id="PTHR28106:SF1">
    <property type="entry name" value="MITOCHONDRIAL ATPASE COMPLEX SUBUNIT ATP10"/>
    <property type="match status" value="1"/>
</dbReference>
<dbReference type="EMBL" id="JAMWBK010000002">
    <property type="protein sequence ID" value="KAJ8908008.1"/>
    <property type="molecule type" value="Genomic_DNA"/>
</dbReference>
<name>A0AAV8V2A3_9RHOD</name>
<dbReference type="InterPro" id="IPR007849">
    <property type="entry name" value="ATP10"/>
</dbReference>
<accession>A0AAV8V2A3</accession>
<gene>
    <name evidence="1" type="ORF">NDN08_008109</name>
</gene>
<proteinExistence type="predicted"/>
<dbReference type="PANTHER" id="PTHR28106">
    <property type="entry name" value="MITOCHONDRIAL ATPASE COMPLEX SUBUNIT ATP10"/>
    <property type="match status" value="1"/>
</dbReference>
<sequence>MSRLGLLSRVVRSLQFSPLPTSSRLGPRLSASVDFSRSDGREARNGIRVSDLRKKDWARTEGQLTGPRVIQELRGFPNIVVETLSGESLKIREKFGNAKATMLIMSHPQSGSSTSKDWCSPFKRQFVDHPHVQILDLTVNTTLVQLATASWTTKAMQNQVHEKRFDEYLVYKGRNDSIQKILHGREEGLVALIDTNGKIRWVGNRISTLEEMSTFSNAVLETLNDADKRVTRLFRVNPAS</sequence>
<dbReference type="AlphaFoldDB" id="A0AAV8V2A3"/>